<dbReference type="SUPFAM" id="SSF63748">
    <property type="entry name" value="Tudor/PWWP/MBT"/>
    <property type="match status" value="1"/>
</dbReference>
<dbReference type="STRING" id="451379.A0A0N5AWJ5"/>
<evidence type="ECO:0000256" key="1">
    <source>
        <dbReference type="SAM" id="MobiDB-lite"/>
    </source>
</evidence>
<organism evidence="2 3">
    <name type="scientific">Syphacia muris</name>
    <dbReference type="NCBI Taxonomy" id="451379"/>
    <lineage>
        <taxon>Eukaryota</taxon>
        <taxon>Metazoa</taxon>
        <taxon>Ecdysozoa</taxon>
        <taxon>Nematoda</taxon>
        <taxon>Chromadorea</taxon>
        <taxon>Rhabditida</taxon>
        <taxon>Spirurina</taxon>
        <taxon>Oxyuridomorpha</taxon>
        <taxon>Oxyuroidea</taxon>
        <taxon>Oxyuridae</taxon>
        <taxon>Syphacia</taxon>
    </lineage>
</organism>
<feature type="region of interest" description="Disordered" evidence="1">
    <location>
        <begin position="672"/>
        <end position="751"/>
    </location>
</feature>
<dbReference type="AlphaFoldDB" id="A0A0N5AWJ5"/>
<dbReference type="WBParaSite" id="SMUV_0000929501-mRNA-1">
    <property type="protein sequence ID" value="SMUV_0000929501-mRNA-1"/>
    <property type="gene ID" value="SMUV_0000929501"/>
</dbReference>
<accession>A0A0N5AWJ5</accession>
<dbReference type="Proteomes" id="UP000046393">
    <property type="component" value="Unplaced"/>
</dbReference>
<feature type="compositionally biased region" description="Basic and acidic residues" evidence="1">
    <location>
        <begin position="722"/>
        <end position="731"/>
    </location>
</feature>
<name>A0A0N5AWJ5_9BILA</name>
<evidence type="ECO:0000313" key="2">
    <source>
        <dbReference type="Proteomes" id="UP000046393"/>
    </source>
</evidence>
<keyword evidence="2" id="KW-1185">Reference proteome</keyword>
<protein>
    <submittedName>
        <fullName evidence="3">Tudor domain-containing protein</fullName>
    </submittedName>
</protein>
<evidence type="ECO:0000313" key="3">
    <source>
        <dbReference type="WBParaSite" id="SMUV_0000929501-mRNA-1"/>
    </source>
</evidence>
<proteinExistence type="predicted"/>
<reference evidence="3" key="1">
    <citation type="submission" date="2016-04" db="UniProtKB">
        <authorList>
            <consortium name="WormBaseParasite"/>
        </authorList>
    </citation>
    <scope>IDENTIFICATION</scope>
</reference>
<sequence length="751" mass="85389">MTNRSYSSTVTTRRHLWKAFWSVQDAKAVETVLRINILNVCWLKDSTVSTDWDGMDYDMGFQHMCLPELYGNSDLQSMSCSQSSKRAVISLRSDTGQICKHVLPYDHVLNATVLHINHKENNLYVRPDIFEEKAMILDSRLSCISDESLEPLGSRNVKIGQVYLVLTSTSSYARAVCGHMKYTHQNIMYFIDDGRLEFIKQNDIFLLPFALGLIPPVCVPLDLASCRKSLAFSTCVDHFRSLQVGSRILFTLKDRIVDLEARSSNNNNNQNEHFPLTFTSKIYVGESVKFEITCPKNGMNSENTGFNFGVLYDQWSSFTAFPSIARQKTLPCDVDARVAHRCDREGIYWMVDEKILEYVDEVLTQPSNYLGIDDAGLKFYPCIAYVNIDNDSNHLVYCRVLLRNFNLDSRRCSIFLVDYARFMTCDIRSLFTLEGQPSAVYETPGAAFLSIVRSRDSNGVVQQAHAYLCEGVTYSITLLSVDNEGIFCSSVFFPTIEDLLDDFKNRNVLVNQEPMDNSGSVVSCCSPSQPIDSKVVLFQQKCKDEKSEKEDEVLTDVKAALLKLEDKVTKCYDDLYRKLELLNIHDRKMLHDLSFQKNSDFAGRMKNNPFRLKKSFTRSDRILECSASSPIQKSEEGCVVQSNFNNDVLEELCHAKAGLLKDYKTLVNQTRNLSKERGRRSQISRKHESVQGGGRSEYANVRPYSVEEFHRSEGSSSSADSGIEHSDEHSPSPRALSPFNESEFSKYKKEI</sequence>